<evidence type="ECO:0008006" key="5">
    <source>
        <dbReference type="Google" id="ProtNLM"/>
    </source>
</evidence>
<keyword evidence="4" id="KW-1185">Reference proteome</keyword>
<feature type="chain" id="PRO_5012417872" description="Zincin" evidence="2">
    <location>
        <begin position="20"/>
        <end position="500"/>
    </location>
</feature>
<name>A0A1Y2CJY4_9FUNG</name>
<protein>
    <recommendedName>
        <fullName evidence="5">Zincin</fullName>
    </recommendedName>
</protein>
<keyword evidence="2" id="KW-0732">Signal</keyword>
<evidence type="ECO:0000313" key="3">
    <source>
        <dbReference type="EMBL" id="ORY47296.1"/>
    </source>
</evidence>
<feature type="signal peptide" evidence="2">
    <location>
        <begin position="1"/>
        <end position="19"/>
    </location>
</feature>
<dbReference type="AlphaFoldDB" id="A0A1Y2CJY4"/>
<dbReference type="Proteomes" id="UP000193642">
    <property type="component" value="Unassembled WGS sequence"/>
</dbReference>
<comment type="caution">
    <text evidence="3">The sequence shown here is derived from an EMBL/GenBank/DDBJ whole genome shotgun (WGS) entry which is preliminary data.</text>
</comment>
<gene>
    <name evidence="3" type="ORF">BCR33DRAFT_764345</name>
</gene>
<dbReference type="EMBL" id="MCGO01000014">
    <property type="protein sequence ID" value="ORY47296.1"/>
    <property type="molecule type" value="Genomic_DNA"/>
</dbReference>
<accession>A0A1Y2CJY4</accession>
<reference evidence="3 4" key="1">
    <citation type="submission" date="2016-07" db="EMBL/GenBank/DDBJ databases">
        <title>Pervasive Adenine N6-methylation of Active Genes in Fungi.</title>
        <authorList>
            <consortium name="DOE Joint Genome Institute"/>
            <person name="Mondo S.J."/>
            <person name="Dannebaum R.O."/>
            <person name="Kuo R.C."/>
            <person name="Labutti K."/>
            <person name="Haridas S."/>
            <person name="Kuo A."/>
            <person name="Salamov A."/>
            <person name="Ahrendt S.R."/>
            <person name="Lipzen A."/>
            <person name="Sullivan W."/>
            <person name="Andreopoulos W.B."/>
            <person name="Clum A."/>
            <person name="Lindquist E."/>
            <person name="Daum C."/>
            <person name="Ramamoorthy G.K."/>
            <person name="Gryganskyi A."/>
            <person name="Culley D."/>
            <person name="Magnuson J.K."/>
            <person name="James T.Y."/>
            <person name="O'Malley M.A."/>
            <person name="Stajich J.E."/>
            <person name="Spatafora J.W."/>
            <person name="Visel A."/>
            <person name="Grigoriev I.V."/>
        </authorList>
    </citation>
    <scope>NUCLEOTIDE SEQUENCE [LARGE SCALE GENOMIC DNA]</scope>
    <source>
        <strain evidence="3 4">JEL800</strain>
    </source>
</reference>
<dbReference type="OrthoDB" id="73465at2759"/>
<sequence>MHRYISSLILLLLSRNVLSWAVPSSSRVKRTPEYPSIKQNGKCILASNFITTDFSIPSLKEPKYTSSTPVLDLQRRSSSEAPAVSFSVQNLQLTLYCNLPNSLPQNPEFQTARQTICNLVQQGLVNAARRLQRIVYFQHPVKVTMHFGSTCLGIGGTDDVIAKCEWDKGLGAAAPSGMHELSQSVASKLGLDSEYLYPNAVLRQYLPNDPMWDTSTDDIFASFNSDAPWWFPSDDNRDGEGSGNGGSFGPPLTRTRTREFGKGVFSSPKPDLSVFDDGLLPSDKIYDFEQTVLHEIMHGLGFVSSWWQSLQPGTFFPGGPVTYQTNGIQGVTFGKSNIFDRTMAHSGTGVMMRDYAAAMREEAKLVSQDIVRASPNLTASDLLTQWTNRFKTSNAFLLSQNLYSSAAVIPMQLILWFQDRRGNPRYAILYTPRAFAGGSSVSHLDASVYGSSSEFLMRPFCTTGTGIDGFTPAHPKIGVLGEAVPGILRQMGYITAITEE</sequence>
<proteinExistence type="predicted"/>
<evidence type="ECO:0000313" key="4">
    <source>
        <dbReference type="Proteomes" id="UP000193642"/>
    </source>
</evidence>
<organism evidence="3 4">
    <name type="scientific">Rhizoclosmatium globosum</name>
    <dbReference type="NCBI Taxonomy" id="329046"/>
    <lineage>
        <taxon>Eukaryota</taxon>
        <taxon>Fungi</taxon>
        <taxon>Fungi incertae sedis</taxon>
        <taxon>Chytridiomycota</taxon>
        <taxon>Chytridiomycota incertae sedis</taxon>
        <taxon>Chytridiomycetes</taxon>
        <taxon>Chytridiales</taxon>
        <taxon>Chytriomycetaceae</taxon>
        <taxon>Rhizoclosmatium</taxon>
    </lineage>
</organism>
<evidence type="ECO:0000256" key="2">
    <source>
        <dbReference type="SAM" id="SignalP"/>
    </source>
</evidence>
<evidence type="ECO:0000256" key="1">
    <source>
        <dbReference type="SAM" id="MobiDB-lite"/>
    </source>
</evidence>
<feature type="region of interest" description="Disordered" evidence="1">
    <location>
        <begin position="232"/>
        <end position="253"/>
    </location>
</feature>